<dbReference type="AlphaFoldDB" id="A0A3P6TYL0"/>
<gene>
    <name evidence="2" type="ORF">NOO_LOCUS4029</name>
</gene>
<dbReference type="EMBL" id="UYRW01000846">
    <property type="protein sequence ID" value="VDK71478.1"/>
    <property type="molecule type" value="Genomic_DNA"/>
</dbReference>
<organism evidence="2 3">
    <name type="scientific">Onchocerca ochengi</name>
    <name type="common">Filarial nematode worm</name>
    <dbReference type="NCBI Taxonomy" id="42157"/>
    <lineage>
        <taxon>Eukaryota</taxon>
        <taxon>Metazoa</taxon>
        <taxon>Ecdysozoa</taxon>
        <taxon>Nematoda</taxon>
        <taxon>Chromadorea</taxon>
        <taxon>Rhabditida</taxon>
        <taxon>Spirurina</taxon>
        <taxon>Spiruromorpha</taxon>
        <taxon>Filarioidea</taxon>
        <taxon>Onchocercidae</taxon>
        <taxon>Onchocerca</taxon>
    </lineage>
</organism>
<feature type="non-terminal residue" evidence="2">
    <location>
        <position position="1"/>
    </location>
</feature>
<protein>
    <submittedName>
        <fullName evidence="2">Uncharacterized protein</fullName>
    </submittedName>
</protein>
<accession>A0A3P6TYL0</accession>
<evidence type="ECO:0000313" key="2">
    <source>
        <dbReference type="EMBL" id="VDK71478.1"/>
    </source>
</evidence>
<sequence>KKTRAITDAASRVRLLACGRTLGDAGLAAGLMKTGDTVALTGSVSATVQSQFNFEEVSTVRATFQQENSSGGAERERQSQKESATT</sequence>
<keyword evidence="3" id="KW-1185">Reference proteome</keyword>
<evidence type="ECO:0000313" key="3">
    <source>
        <dbReference type="Proteomes" id="UP000271087"/>
    </source>
</evidence>
<reference evidence="2 3" key="1">
    <citation type="submission" date="2018-08" db="EMBL/GenBank/DDBJ databases">
        <authorList>
            <person name="Laetsch R D."/>
            <person name="Stevens L."/>
            <person name="Kumar S."/>
            <person name="Blaxter L. M."/>
        </authorList>
    </citation>
    <scope>NUCLEOTIDE SEQUENCE [LARGE SCALE GENOMIC DNA]</scope>
</reference>
<evidence type="ECO:0000256" key="1">
    <source>
        <dbReference type="SAM" id="MobiDB-lite"/>
    </source>
</evidence>
<name>A0A3P6TYL0_ONCOC</name>
<dbReference type="Proteomes" id="UP000271087">
    <property type="component" value="Unassembled WGS sequence"/>
</dbReference>
<feature type="region of interest" description="Disordered" evidence="1">
    <location>
        <begin position="63"/>
        <end position="86"/>
    </location>
</feature>
<proteinExistence type="predicted"/>